<sequence length="527" mass="56633">MNEFERRRTRGAHRSSKPGPRPERDGGPSGQNRPPRKEPKKRRKAGFAASFSQLPPTQKKRAALLLGGGVLALVAVIVLVVLLLSSCGGKAPSESGIPSSISWVENSTDLAYDKDADKIDESKYAETILAESEDAGQEYIDETLFIGDSNTARMMSYGLTSLKNDIGIISMGIQMVPTKACVYFKGYSNPVTIPEAVKIMQPRRIIITFGTNNTIGWTAETLVQQYKTALEKIHDAYPYADIIVNSIPPVHQYRDNPNITMQTIDKFNLALADMAQELGYKFLNSAEALKDEKTGFAKWDYTISDGIHLNKDAMEAMFAYFRTHSYITEDTRPKPLKSIPERKETPPDIISSDPLAVHTDKPKATATPEGLPVVFTVSDTAAGGTLEGKLEQTVAPGAACTKVKAVPKEGYEFAGWGCTVGRIEDTSNPELTFQVPGNATEKIVVTATFKAKATPSPSPTTAPTATPEPPPVTTPTPTPQPSAPVVEPTQAPVATATPEPVVEVTPTPTPTAVPENGDAGGGAVQEP</sequence>
<evidence type="ECO:0000259" key="4">
    <source>
        <dbReference type="Pfam" id="PF18998"/>
    </source>
</evidence>
<keyword evidence="2" id="KW-0472">Membrane</keyword>
<feature type="compositionally biased region" description="Low complexity" evidence="1">
    <location>
        <begin position="483"/>
        <end position="515"/>
    </location>
</feature>
<feature type="compositionally biased region" description="Basic residues" evidence="1">
    <location>
        <begin position="7"/>
        <end position="16"/>
    </location>
</feature>
<evidence type="ECO:0000313" key="5">
    <source>
        <dbReference type="EMBL" id="MBC5582513.1"/>
    </source>
</evidence>
<name>A0A923RHH4_9FIRM</name>
<organism evidence="5 6">
    <name type="scientific">Anaerofilum hominis</name>
    <dbReference type="NCBI Taxonomy" id="2763016"/>
    <lineage>
        <taxon>Bacteria</taxon>
        <taxon>Bacillati</taxon>
        <taxon>Bacillota</taxon>
        <taxon>Clostridia</taxon>
        <taxon>Eubacteriales</taxon>
        <taxon>Oscillospiraceae</taxon>
        <taxon>Anaerofilum</taxon>
    </lineage>
</organism>
<dbReference type="InterPro" id="IPR036514">
    <property type="entry name" value="SGNH_hydro_sf"/>
</dbReference>
<feature type="compositionally biased region" description="Gly residues" evidence="1">
    <location>
        <begin position="518"/>
        <end position="527"/>
    </location>
</feature>
<evidence type="ECO:0008006" key="7">
    <source>
        <dbReference type="Google" id="ProtNLM"/>
    </source>
</evidence>
<proteinExistence type="predicted"/>
<feature type="transmembrane region" description="Helical" evidence="2">
    <location>
        <begin position="62"/>
        <end position="84"/>
    </location>
</feature>
<feature type="region of interest" description="Disordered" evidence="1">
    <location>
        <begin position="332"/>
        <end position="367"/>
    </location>
</feature>
<dbReference type="EMBL" id="JACONZ010000005">
    <property type="protein sequence ID" value="MBC5582513.1"/>
    <property type="molecule type" value="Genomic_DNA"/>
</dbReference>
<dbReference type="InterPro" id="IPR044060">
    <property type="entry name" value="Bacterial_rp_domain"/>
</dbReference>
<keyword evidence="6" id="KW-1185">Reference proteome</keyword>
<gene>
    <name evidence="5" type="ORF">H8S23_13445</name>
</gene>
<evidence type="ECO:0000259" key="3">
    <source>
        <dbReference type="Pfam" id="PF13472"/>
    </source>
</evidence>
<accession>A0A923RHH4</accession>
<feature type="region of interest" description="Disordered" evidence="1">
    <location>
        <begin position="1"/>
        <end position="52"/>
    </location>
</feature>
<evidence type="ECO:0000256" key="1">
    <source>
        <dbReference type="SAM" id="MobiDB-lite"/>
    </source>
</evidence>
<feature type="domain" description="Bacterial repeat" evidence="4">
    <location>
        <begin position="380"/>
        <end position="452"/>
    </location>
</feature>
<protein>
    <recommendedName>
        <fullName evidence="7">SGNH hydrolase-type esterase domain-containing protein</fullName>
    </recommendedName>
</protein>
<feature type="compositionally biased region" description="Pro residues" evidence="1">
    <location>
        <begin position="456"/>
        <end position="482"/>
    </location>
</feature>
<reference evidence="5" key="1">
    <citation type="submission" date="2020-08" db="EMBL/GenBank/DDBJ databases">
        <title>Genome public.</title>
        <authorList>
            <person name="Liu C."/>
            <person name="Sun Q."/>
        </authorList>
    </citation>
    <scope>NUCLEOTIDE SEQUENCE</scope>
    <source>
        <strain evidence="5">BX8</strain>
    </source>
</reference>
<comment type="caution">
    <text evidence="5">The sequence shown here is derived from an EMBL/GenBank/DDBJ whole genome shotgun (WGS) entry which is preliminary data.</text>
</comment>
<keyword evidence="2" id="KW-1133">Transmembrane helix</keyword>
<feature type="domain" description="SGNH hydrolase-type esterase" evidence="3">
    <location>
        <begin position="197"/>
        <end position="315"/>
    </location>
</feature>
<dbReference type="Proteomes" id="UP000659630">
    <property type="component" value="Unassembled WGS sequence"/>
</dbReference>
<dbReference type="Pfam" id="PF13472">
    <property type="entry name" value="Lipase_GDSL_2"/>
    <property type="match status" value="1"/>
</dbReference>
<keyword evidence="2" id="KW-0812">Transmembrane</keyword>
<dbReference type="RefSeq" id="WP_186888871.1">
    <property type="nucleotide sequence ID" value="NZ_JACONZ010000005.1"/>
</dbReference>
<feature type="compositionally biased region" description="Basic and acidic residues" evidence="1">
    <location>
        <begin position="332"/>
        <end position="346"/>
    </location>
</feature>
<dbReference type="Pfam" id="PF18998">
    <property type="entry name" value="Flg_new_2"/>
    <property type="match status" value="1"/>
</dbReference>
<evidence type="ECO:0000256" key="2">
    <source>
        <dbReference type="SAM" id="Phobius"/>
    </source>
</evidence>
<dbReference type="AlphaFoldDB" id="A0A923RHH4"/>
<dbReference type="InterPro" id="IPR013830">
    <property type="entry name" value="SGNH_hydro"/>
</dbReference>
<dbReference type="Gene3D" id="3.40.50.1110">
    <property type="entry name" value="SGNH hydrolase"/>
    <property type="match status" value="1"/>
</dbReference>
<evidence type="ECO:0000313" key="6">
    <source>
        <dbReference type="Proteomes" id="UP000659630"/>
    </source>
</evidence>
<feature type="region of interest" description="Disordered" evidence="1">
    <location>
        <begin position="450"/>
        <end position="527"/>
    </location>
</feature>
<dbReference type="SUPFAM" id="SSF52266">
    <property type="entry name" value="SGNH hydrolase"/>
    <property type="match status" value="1"/>
</dbReference>